<evidence type="ECO:0000256" key="2">
    <source>
        <dbReference type="ARBA" id="ARBA00022741"/>
    </source>
</evidence>
<protein>
    <recommendedName>
        <fullName evidence="8">DNA 3'-5' helicase</fullName>
        <ecNumber evidence="8">5.6.2.4</ecNumber>
    </recommendedName>
</protein>
<evidence type="ECO:0000256" key="8">
    <source>
        <dbReference type="ARBA" id="ARBA00034808"/>
    </source>
</evidence>
<proteinExistence type="inferred from homology"/>
<dbReference type="PROSITE" id="PS51198">
    <property type="entry name" value="UVRD_HELICASE_ATP_BIND"/>
    <property type="match status" value="1"/>
</dbReference>
<dbReference type="InterPro" id="IPR014016">
    <property type="entry name" value="UvrD-like_ATP-bd"/>
</dbReference>
<dbReference type="GO" id="GO:0004386">
    <property type="term" value="F:helicase activity"/>
    <property type="evidence" value="ECO:0007669"/>
    <property type="project" value="UniProtKB-KW"/>
</dbReference>
<evidence type="ECO:0000256" key="4">
    <source>
        <dbReference type="ARBA" id="ARBA00022806"/>
    </source>
</evidence>
<dbReference type="Pfam" id="PF13361">
    <property type="entry name" value="UvrD_C"/>
    <property type="match status" value="2"/>
</dbReference>
<keyword evidence="6" id="KW-0413">Isomerase</keyword>
<feature type="binding site" evidence="10">
    <location>
        <begin position="36"/>
        <end position="43"/>
    </location>
    <ligand>
        <name>ATP</name>
        <dbReference type="ChEBI" id="CHEBI:30616"/>
    </ligand>
</feature>
<dbReference type="SUPFAM" id="SSF52540">
    <property type="entry name" value="P-loop containing nucleoside triphosphate hydrolases"/>
    <property type="match status" value="1"/>
</dbReference>
<dbReference type="CDD" id="cd18807">
    <property type="entry name" value="SF1_C_UvrD"/>
    <property type="match status" value="1"/>
</dbReference>
<dbReference type="EMBL" id="CP097160">
    <property type="protein sequence ID" value="UQN15837.1"/>
    <property type="molecule type" value="Genomic_DNA"/>
</dbReference>
<gene>
    <name evidence="13" type="ORF">M3M28_05130</name>
</gene>
<reference evidence="13" key="1">
    <citation type="submission" date="2022-05" db="EMBL/GenBank/DDBJ databases">
        <title>Complete genome sequence of toluene-degrading Gulosibacter sediminis strain ACHW.36C.</title>
        <authorList>
            <person name="Wai A.C."/>
            <person name="Lai G.K."/>
            <person name="Griffin S.D."/>
            <person name="Leung F.C."/>
        </authorList>
    </citation>
    <scope>NUCLEOTIDE SEQUENCE [LARGE SCALE GENOMIC DNA]</scope>
    <source>
        <strain evidence="13">ACHW.36C</strain>
    </source>
</reference>
<comment type="catalytic activity">
    <reaction evidence="9">
        <text>ATP + H2O = ADP + phosphate + H(+)</text>
        <dbReference type="Rhea" id="RHEA:13065"/>
        <dbReference type="ChEBI" id="CHEBI:15377"/>
        <dbReference type="ChEBI" id="CHEBI:15378"/>
        <dbReference type="ChEBI" id="CHEBI:30616"/>
        <dbReference type="ChEBI" id="CHEBI:43474"/>
        <dbReference type="ChEBI" id="CHEBI:456216"/>
        <dbReference type="EC" id="5.6.2.4"/>
    </reaction>
</comment>
<keyword evidence="3 10" id="KW-0378">Hydrolase</keyword>
<evidence type="ECO:0000256" key="7">
    <source>
        <dbReference type="ARBA" id="ARBA00034617"/>
    </source>
</evidence>
<dbReference type="PANTHER" id="PTHR11070:SF69">
    <property type="entry name" value="ATP-DEPENDENT DNA HELICASE UVRD2"/>
    <property type="match status" value="1"/>
</dbReference>
<accession>A0ABY4N0L5</accession>
<evidence type="ECO:0000256" key="1">
    <source>
        <dbReference type="ARBA" id="ARBA00009922"/>
    </source>
</evidence>
<organism evidence="13">
    <name type="scientific">Gulosibacter sediminis</name>
    <dbReference type="NCBI Taxonomy" id="1729695"/>
    <lineage>
        <taxon>Bacteria</taxon>
        <taxon>Bacillati</taxon>
        <taxon>Actinomycetota</taxon>
        <taxon>Actinomycetes</taxon>
        <taxon>Micrococcales</taxon>
        <taxon>Microbacteriaceae</taxon>
        <taxon>Gulosibacter</taxon>
    </lineage>
</organism>
<evidence type="ECO:0000259" key="12">
    <source>
        <dbReference type="PROSITE" id="PS51217"/>
    </source>
</evidence>
<dbReference type="InterPro" id="IPR014017">
    <property type="entry name" value="DNA_helicase_UvrD-like_C"/>
</dbReference>
<evidence type="ECO:0000256" key="3">
    <source>
        <dbReference type="ARBA" id="ARBA00022801"/>
    </source>
</evidence>
<dbReference type="Gene3D" id="1.10.10.160">
    <property type="match status" value="1"/>
</dbReference>
<evidence type="ECO:0000256" key="9">
    <source>
        <dbReference type="ARBA" id="ARBA00048988"/>
    </source>
</evidence>
<dbReference type="InterPro" id="IPR000212">
    <property type="entry name" value="DNA_helicase_UvrD/REP"/>
</dbReference>
<feature type="domain" description="UvrD-like helicase C-terminal" evidence="12">
    <location>
        <begin position="298"/>
        <end position="543"/>
    </location>
</feature>
<keyword evidence="4 10" id="KW-0347">Helicase</keyword>
<dbReference type="EC" id="5.6.2.4" evidence="8"/>
<feature type="domain" description="UvrD-like helicase ATP-binding" evidence="11">
    <location>
        <begin position="15"/>
        <end position="297"/>
    </location>
</feature>
<dbReference type="Pfam" id="PF00580">
    <property type="entry name" value="UvrD-helicase"/>
    <property type="match status" value="1"/>
</dbReference>
<evidence type="ECO:0000313" key="13">
    <source>
        <dbReference type="EMBL" id="UQN15837.1"/>
    </source>
</evidence>
<keyword evidence="2 10" id="KW-0547">Nucleotide-binding</keyword>
<dbReference type="InterPro" id="IPR027417">
    <property type="entry name" value="P-loop_NTPase"/>
</dbReference>
<evidence type="ECO:0000259" key="11">
    <source>
        <dbReference type="PROSITE" id="PS51198"/>
    </source>
</evidence>
<dbReference type="Gene3D" id="3.40.50.300">
    <property type="entry name" value="P-loop containing nucleotide triphosphate hydrolases"/>
    <property type="match status" value="3"/>
</dbReference>
<evidence type="ECO:0000256" key="5">
    <source>
        <dbReference type="ARBA" id="ARBA00022840"/>
    </source>
</evidence>
<dbReference type="PANTHER" id="PTHR11070">
    <property type="entry name" value="UVRD / RECB / PCRA DNA HELICASE FAMILY MEMBER"/>
    <property type="match status" value="1"/>
</dbReference>
<dbReference type="CDD" id="cd17932">
    <property type="entry name" value="DEXQc_UvrD"/>
    <property type="match status" value="1"/>
</dbReference>
<dbReference type="Gene3D" id="1.10.486.10">
    <property type="entry name" value="PCRA, domain 4"/>
    <property type="match status" value="2"/>
</dbReference>
<evidence type="ECO:0000256" key="10">
    <source>
        <dbReference type="PROSITE-ProRule" id="PRU00560"/>
    </source>
</evidence>
<evidence type="ECO:0000256" key="6">
    <source>
        <dbReference type="ARBA" id="ARBA00023235"/>
    </source>
</evidence>
<sequence>MADRSADSAGASLLADLNPAQREAALAVVGPVCILAGPGTGKTHTITRRIAYGVRTGVYAPDRVLALTFTNRAAGQLRGRLGTLGASAVQARTFHSAALRQLSFFWPQVVGGSFPGIVSSKSPIISEAADRAGVRLSPPLLRKVAEQLEWRKVSERTLDQFGEDLASGRHPNETGLPAEQLHDLAVQYERAKESRHQLDFEDVLLATAGMLESEPWITSQVRSQYRFFVVDEYQDISPLQHKLLRLWLGNRRELCVVGDPAQTIYSFAGANADYLTGFSSEFADARVIRVDGSYRSTPPIIAAANELAKHISHAIQLDPLRAHTGKFPQPDVRSYESDEAEAAGVARSIRHDLEAGRAPGDIAILVRTNAQVGVLERALEAVDVPFRLAGGMPFFRRPEVRAVLAGLHAAVVAGQDSGPLFQTVSNVLRSRGWQQQRPVEPGPLREAWGAMDAIMRFADKAHAGTTLAEFSAELESRAAHQFELPIDAVTISTMHAAKGLEWDHVYVVGLREGLLPTTAAANEPELVNEERRLFYVALTRARDQLHLSHALVQPPTRFLPELGNRIRIGTPPLHHPDADR</sequence>
<name>A0ABY4N0L5_9MICO</name>
<comment type="similarity">
    <text evidence="1">Belongs to the helicase family. UvrD subfamily.</text>
</comment>
<dbReference type="PROSITE" id="PS51217">
    <property type="entry name" value="UVRD_HELICASE_CTER"/>
    <property type="match status" value="1"/>
</dbReference>
<comment type="catalytic activity">
    <reaction evidence="7">
        <text>Couples ATP hydrolysis with the unwinding of duplex DNA by translocating in the 3'-5' direction.</text>
        <dbReference type="EC" id="5.6.2.4"/>
    </reaction>
</comment>
<dbReference type="InterPro" id="IPR013986">
    <property type="entry name" value="DExx_box_DNA_helicase_dom_sf"/>
</dbReference>
<keyword evidence="5 10" id="KW-0067">ATP-binding</keyword>